<reference evidence="9" key="1">
    <citation type="submission" date="2022-10" db="EMBL/GenBank/DDBJ databases">
        <title>Tapping the CABI collections for fungal endophytes: first genome assemblies for Collariella, Neodidymelliopsis, Ascochyta clinopodiicola, Didymella pomorum, Didymosphaeria variabile, Neocosmospora piperis and Neocucurbitaria cava.</title>
        <authorList>
            <person name="Hill R."/>
        </authorList>
    </citation>
    <scope>NUCLEOTIDE SEQUENCE</scope>
    <source>
        <strain evidence="9">IMI 355082</strain>
    </source>
</reference>
<evidence type="ECO:0000256" key="2">
    <source>
        <dbReference type="ARBA" id="ARBA00022692"/>
    </source>
</evidence>
<keyword evidence="2 7" id="KW-0812">Transmembrane</keyword>
<evidence type="ECO:0000313" key="9">
    <source>
        <dbReference type="EMBL" id="KAJ4386469.1"/>
    </source>
</evidence>
<dbReference type="GO" id="GO:0016020">
    <property type="term" value="C:membrane"/>
    <property type="evidence" value="ECO:0007669"/>
    <property type="project" value="UniProtKB-SubCell"/>
</dbReference>
<feature type="domain" description="Rhodopsin" evidence="8">
    <location>
        <begin position="43"/>
        <end position="305"/>
    </location>
</feature>
<comment type="similarity">
    <text evidence="5">Belongs to the SAT4 family.</text>
</comment>
<name>A0A9W8YKM0_9PEZI</name>
<sequence>MSLYASVGSYDNLNEPTPFFNNRAAGYGFVITFLAISSLCASLRLYVRFFVTRCPGWDDYFIICIFILTWITNVGSLFLYNAGLGRHFILLGIDGMSNFVEMFWWANACYNMSMAAIKLSILFQYLRLLSDHAGSDKTQPKILRIAVIVLIVLTSIWGLVYSVLAWVPSWPISADWTFTNSTATRYGYGTDDKGVFATTFLVHGASNMALDIAVFSVPLFSRSMWATAGRQRQSRVALICLYGLGILSVICSVVRFSSLVRHNATTSPTFDPTWYGPESIILSVLEVDIATIVASLPVFWPYLRRNIDRIMITHEIEVKVTEHFTQIDDQTDELGREASRQNENRRSDHKACAPWDERNASKNGAGLKLGSDTVMMRDLGWKGAENGEESGQRDLPFDGSRSPVPLSPHSPNRAFFFNRESKEGLLR</sequence>
<dbReference type="PANTHER" id="PTHR33048">
    <property type="entry name" value="PTH11-LIKE INTEGRAL MEMBRANE PROTEIN (AFU_ORTHOLOGUE AFUA_5G11245)"/>
    <property type="match status" value="1"/>
</dbReference>
<dbReference type="Pfam" id="PF20684">
    <property type="entry name" value="Fung_rhodopsin"/>
    <property type="match status" value="1"/>
</dbReference>
<accession>A0A9W8YKM0</accession>
<protein>
    <recommendedName>
        <fullName evidence="8">Rhodopsin domain-containing protein</fullName>
    </recommendedName>
</protein>
<comment type="subcellular location">
    <subcellularLocation>
        <location evidence="1">Membrane</location>
        <topology evidence="1">Multi-pass membrane protein</topology>
    </subcellularLocation>
</comment>
<feature type="transmembrane region" description="Helical" evidence="7">
    <location>
        <begin position="59"/>
        <end position="82"/>
    </location>
</feature>
<gene>
    <name evidence="9" type="ORF">N0V93_009365</name>
</gene>
<dbReference type="InterPro" id="IPR052337">
    <property type="entry name" value="SAT4-like"/>
</dbReference>
<organism evidence="9 10">
    <name type="scientific">Gnomoniopsis smithogilvyi</name>
    <dbReference type="NCBI Taxonomy" id="1191159"/>
    <lineage>
        <taxon>Eukaryota</taxon>
        <taxon>Fungi</taxon>
        <taxon>Dikarya</taxon>
        <taxon>Ascomycota</taxon>
        <taxon>Pezizomycotina</taxon>
        <taxon>Sordariomycetes</taxon>
        <taxon>Sordariomycetidae</taxon>
        <taxon>Diaporthales</taxon>
        <taxon>Gnomoniaceae</taxon>
        <taxon>Gnomoniopsis</taxon>
    </lineage>
</organism>
<feature type="compositionally biased region" description="Basic and acidic residues" evidence="6">
    <location>
        <begin position="333"/>
        <end position="360"/>
    </location>
</feature>
<keyword evidence="3 7" id="KW-1133">Transmembrane helix</keyword>
<evidence type="ECO:0000313" key="10">
    <source>
        <dbReference type="Proteomes" id="UP001140453"/>
    </source>
</evidence>
<feature type="transmembrane region" description="Helical" evidence="7">
    <location>
        <begin position="24"/>
        <end position="47"/>
    </location>
</feature>
<dbReference type="Proteomes" id="UP001140453">
    <property type="component" value="Unassembled WGS sequence"/>
</dbReference>
<dbReference type="InterPro" id="IPR049326">
    <property type="entry name" value="Rhodopsin_dom_fungi"/>
</dbReference>
<keyword evidence="4 7" id="KW-0472">Membrane</keyword>
<proteinExistence type="inferred from homology"/>
<feature type="transmembrane region" description="Helical" evidence="7">
    <location>
        <begin position="236"/>
        <end position="260"/>
    </location>
</feature>
<evidence type="ECO:0000256" key="7">
    <source>
        <dbReference type="SAM" id="Phobius"/>
    </source>
</evidence>
<feature type="transmembrane region" description="Helical" evidence="7">
    <location>
        <begin position="280"/>
        <end position="303"/>
    </location>
</feature>
<feature type="region of interest" description="Disordered" evidence="6">
    <location>
        <begin position="383"/>
        <end position="427"/>
    </location>
</feature>
<dbReference type="EMBL" id="JAPEVB010000006">
    <property type="protein sequence ID" value="KAJ4386469.1"/>
    <property type="molecule type" value="Genomic_DNA"/>
</dbReference>
<feature type="region of interest" description="Disordered" evidence="6">
    <location>
        <begin position="330"/>
        <end position="367"/>
    </location>
</feature>
<dbReference type="PANTHER" id="PTHR33048:SF47">
    <property type="entry name" value="INTEGRAL MEMBRANE PROTEIN-RELATED"/>
    <property type="match status" value="1"/>
</dbReference>
<evidence type="ECO:0000256" key="3">
    <source>
        <dbReference type="ARBA" id="ARBA00022989"/>
    </source>
</evidence>
<dbReference type="OrthoDB" id="61113at2759"/>
<feature type="transmembrane region" description="Helical" evidence="7">
    <location>
        <begin position="142"/>
        <end position="167"/>
    </location>
</feature>
<feature type="transmembrane region" description="Helical" evidence="7">
    <location>
        <begin position="195"/>
        <end position="215"/>
    </location>
</feature>
<evidence type="ECO:0000256" key="6">
    <source>
        <dbReference type="SAM" id="MobiDB-lite"/>
    </source>
</evidence>
<keyword evidence="10" id="KW-1185">Reference proteome</keyword>
<dbReference type="AlphaFoldDB" id="A0A9W8YKM0"/>
<evidence type="ECO:0000259" key="8">
    <source>
        <dbReference type="Pfam" id="PF20684"/>
    </source>
</evidence>
<evidence type="ECO:0000256" key="4">
    <source>
        <dbReference type="ARBA" id="ARBA00023136"/>
    </source>
</evidence>
<evidence type="ECO:0000256" key="5">
    <source>
        <dbReference type="ARBA" id="ARBA00038359"/>
    </source>
</evidence>
<evidence type="ECO:0000256" key="1">
    <source>
        <dbReference type="ARBA" id="ARBA00004141"/>
    </source>
</evidence>
<feature type="transmembrane region" description="Helical" evidence="7">
    <location>
        <begin position="102"/>
        <end position="121"/>
    </location>
</feature>
<comment type="caution">
    <text evidence="9">The sequence shown here is derived from an EMBL/GenBank/DDBJ whole genome shotgun (WGS) entry which is preliminary data.</text>
</comment>